<evidence type="ECO:0000313" key="2">
    <source>
        <dbReference type="EMBL" id="CAF4004591.1"/>
    </source>
</evidence>
<organism evidence="2 3">
    <name type="scientific">Rotaria magnacalcarata</name>
    <dbReference type="NCBI Taxonomy" id="392030"/>
    <lineage>
        <taxon>Eukaryota</taxon>
        <taxon>Metazoa</taxon>
        <taxon>Spiralia</taxon>
        <taxon>Gnathifera</taxon>
        <taxon>Rotifera</taxon>
        <taxon>Eurotatoria</taxon>
        <taxon>Bdelloidea</taxon>
        <taxon>Philodinida</taxon>
        <taxon>Philodinidae</taxon>
        <taxon>Rotaria</taxon>
    </lineage>
</organism>
<name>A0A8S2NL66_9BILA</name>
<dbReference type="SUPFAM" id="SSF52129">
    <property type="entry name" value="Caspase-like"/>
    <property type="match status" value="1"/>
</dbReference>
<gene>
    <name evidence="2" type="ORF">GIL414_LOCUS11957</name>
</gene>
<dbReference type="AlphaFoldDB" id="A0A8S2NL66"/>
<reference evidence="2" key="1">
    <citation type="submission" date="2021-02" db="EMBL/GenBank/DDBJ databases">
        <authorList>
            <person name="Nowell W R."/>
        </authorList>
    </citation>
    <scope>NUCLEOTIDE SEQUENCE</scope>
</reference>
<sequence length="111" mass="11907">MIAPGGTLLQFACAPGSLAADGGGQDRNGLYTKHLLKQISVPNKHVDLIFSSVGAEVYKESKGKQMPYRVSSVMIDDNIYLNAIDADSKRLPSPSSKRTPVPTTVNIATKF</sequence>
<dbReference type="GO" id="GO:0004197">
    <property type="term" value="F:cysteine-type endopeptidase activity"/>
    <property type="evidence" value="ECO:0007669"/>
    <property type="project" value="InterPro"/>
</dbReference>
<feature type="domain" description="Peptidase C14 caspase" evidence="1">
    <location>
        <begin position="7"/>
        <end position="72"/>
    </location>
</feature>
<protein>
    <recommendedName>
        <fullName evidence="1">Peptidase C14 caspase domain-containing protein</fullName>
    </recommendedName>
</protein>
<dbReference type="Proteomes" id="UP000681720">
    <property type="component" value="Unassembled WGS sequence"/>
</dbReference>
<evidence type="ECO:0000313" key="3">
    <source>
        <dbReference type="Proteomes" id="UP000681720"/>
    </source>
</evidence>
<dbReference type="EMBL" id="CAJOBJ010004567">
    <property type="protein sequence ID" value="CAF4004591.1"/>
    <property type="molecule type" value="Genomic_DNA"/>
</dbReference>
<dbReference type="Pfam" id="PF00656">
    <property type="entry name" value="Peptidase_C14"/>
    <property type="match status" value="1"/>
</dbReference>
<comment type="caution">
    <text evidence="2">The sequence shown here is derived from an EMBL/GenBank/DDBJ whole genome shotgun (WGS) entry which is preliminary data.</text>
</comment>
<evidence type="ECO:0000259" key="1">
    <source>
        <dbReference type="Pfam" id="PF00656"/>
    </source>
</evidence>
<dbReference type="InterPro" id="IPR029030">
    <property type="entry name" value="Caspase-like_dom_sf"/>
</dbReference>
<dbReference type="InterPro" id="IPR011600">
    <property type="entry name" value="Pept_C14_caspase"/>
</dbReference>
<dbReference type="Gene3D" id="3.40.50.1460">
    <property type="match status" value="1"/>
</dbReference>
<dbReference type="GO" id="GO:0006508">
    <property type="term" value="P:proteolysis"/>
    <property type="evidence" value="ECO:0007669"/>
    <property type="project" value="InterPro"/>
</dbReference>
<proteinExistence type="predicted"/>
<accession>A0A8S2NL66</accession>